<sequence>MGALKDLAKSFSRLTQEEVELFCMEYGIGTKFKPTAPACDASIDKCPVGFVAFYCRYFEFSNLRYPFSLFVLNLLEYYRVSFGQIHPKGMARVLHFEVLCRALGYDPSLLLFRRFFRLAKNGDWFTFETSKVDSCLISSMVTTLGTWKNRFFWVSDTIVPFKMVWRHPDAVLNEPEPLESDLNDAFLKAIRECPSRVRPFPEHLLVLLGVSKLWEKANRDPVLMRDGTVMSALDFIKSDDTSDVVFGDVSVIPDENVVVKGAEQRFEGTGYVSVSNVKSFSKPLVPKTLTRRSTRHLKGVPQSTSTEPMELSDDVEVSGDQGVEAGSEKEKKLVVHGKKASAKKVAAAPVQGSSSMDVEGLDPDAVYVPGWSVKIDDSFKDAAVCEDALSHIAPPSVHNTISEMDDDVIISRMILSTCNLAAMLPQGVARFRQRMQEYEKFSKKKDKMKSSMAAMKKEISGFAEKEEAWSKKVEGLSKQHEIEMSAFKKSFEADRLKLKADKEALSVAQKAFDEEKESLKALVSRATSDNQWLIEQGFQQVVTYLLHSAEFNSALGEVYTKLLNLGKHQGLIAGYKLHEAGHPLEKSPLFRPEASDVFKGSVEQMERLTYPYVHQVSSCFVLGSLSKKRSYSGDSDDTFSSVPDVSKDAGLEASAVGGDGGAKAKESKKAKKAKAEGSGISKPSAV</sequence>
<dbReference type="AlphaFoldDB" id="A0A9K3DQA3"/>
<evidence type="ECO:0000256" key="1">
    <source>
        <dbReference type="SAM" id="MobiDB-lite"/>
    </source>
</evidence>
<feature type="region of interest" description="Disordered" evidence="1">
    <location>
        <begin position="650"/>
        <end position="686"/>
    </location>
</feature>
<feature type="region of interest" description="Disordered" evidence="1">
    <location>
        <begin position="295"/>
        <end position="314"/>
    </location>
</feature>
<dbReference type="EMBL" id="MNCJ02000331">
    <property type="protein sequence ID" value="KAF5758273.1"/>
    <property type="molecule type" value="Genomic_DNA"/>
</dbReference>
<dbReference type="Proteomes" id="UP000215914">
    <property type="component" value="Unassembled WGS sequence"/>
</dbReference>
<gene>
    <name evidence="3" type="ORF">HanXRQr2_Chr16g0727381</name>
</gene>
<evidence type="ECO:0000313" key="4">
    <source>
        <dbReference type="Proteomes" id="UP000215914"/>
    </source>
</evidence>
<feature type="domain" description="Transposase (putative) gypsy type" evidence="2">
    <location>
        <begin position="62"/>
        <end position="118"/>
    </location>
</feature>
<reference evidence="3" key="1">
    <citation type="journal article" date="2017" name="Nature">
        <title>The sunflower genome provides insights into oil metabolism, flowering and Asterid evolution.</title>
        <authorList>
            <person name="Badouin H."/>
            <person name="Gouzy J."/>
            <person name="Grassa C.J."/>
            <person name="Murat F."/>
            <person name="Staton S.E."/>
            <person name="Cottret L."/>
            <person name="Lelandais-Briere C."/>
            <person name="Owens G.L."/>
            <person name="Carrere S."/>
            <person name="Mayjonade B."/>
            <person name="Legrand L."/>
            <person name="Gill N."/>
            <person name="Kane N.C."/>
            <person name="Bowers J.E."/>
            <person name="Hubner S."/>
            <person name="Bellec A."/>
            <person name="Berard A."/>
            <person name="Berges H."/>
            <person name="Blanchet N."/>
            <person name="Boniface M.C."/>
            <person name="Brunel D."/>
            <person name="Catrice O."/>
            <person name="Chaidir N."/>
            <person name="Claudel C."/>
            <person name="Donnadieu C."/>
            <person name="Faraut T."/>
            <person name="Fievet G."/>
            <person name="Helmstetter N."/>
            <person name="King M."/>
            <person name="Knapp S.J."/>
            <person name="Lai Z."/>
            <person name="Le Paslier M.C."/>
            <person name="Lippi Y."/>
            <person name="Lorenzon L."/>
            <person name="Mandel J.R."/>
            <person name="Marage G."/>
            <person name="Marchand G."/>
            <person name="Marquand E."/>
            <person name="Bret-Mestries E."/>
            <person name="Morien E."/>
            <person name="Nambeesan S."/>
            <person name="Nguyen T."/>
            <person name="Pegot-Espagnet P."/>
            <person name="Pouilly N."/>
            <person name="Raftis F."/>
            <person name="Sallet E."/>
            <person name="Schiex T."/>
            <person name="Thomas J."/>
            <person name="Vandecasteele C."/>
            <person name="Vares D."/>
            <person name="Vear F."/>
            <person name="Vautrin S."/>
            <person name="Crespi M."/>
            <person name="Mangin B."/>
            <person name="Burke J.M."/>
            <person name="Salse J."/>
            <person name="Munos S."/>
            <person name="Vincourt P."/>
            <person name="Rieseberg L.H."/>
            <person name="Langlade N.B."/>
        </authorList>
    </citation>
    <scope>NUCLEOTIDE SEQUENCE</scope>
    <source>
        <tissue evidence="3">Leaves</tissue>
    </source>
</reference>
<reference evidence="3" key="2">
    <citation type="submission" date="2020-06" db="EMBL/GenBank/DDBJ databases">
        <title>Helianthus annuus Genome sequencing and assembly Release 2.</title>
        <authorList>
            <person name="Gouzy J."/>
            <person name="Langlade N."/>
            <person name="Munos S."/>
        </authorList>
    </citation>
    <scope>NUCLEOTIDE SEQUENCE</scope>
    <source>
        <tissue evidence="3">Leaves</tissue>
    </source>
</reference>
<dbReference type="PANTHER" id="PTHR31099">
    <property type="entry name" value="OS06G0165300 PROTEIN"/>
    <property type="match status" value="1"/>
</dbReference>
<dbReference type="InterPro" id="IPR007321">
    <property type="entry name" value="Transposase_28"/>
</dbReference>
<dbReference type="PANTHER" id="PTHR31099:SF41">
    <property type="entry name" value="TRANSPOSASE (PUTATIVE), GYPSY TYPE-RELATED"/>
    <property type="match status" value="1"/>
</dbReference>
<comment type="caution">
    <text evidence="3">The sequence shown here is derived from an EMBL/GenBank/DDBJ whole genome shotgun (WGS) entry which is preliminary data.</text>
</comment>
<keyword evidence="4" id="KW-1185">Reference proteome</keyword>
<dbReference type="Pfam" id="PF04195">
    <property type="entry name" value="Transposase_28"/>
    <property type="match status" value="1"/>
</dbReference>
<dbReference type="Gramene" id="mRNA:HanXRQr2_Chr16g0727381">
    <property type="protein sequence ID" value="mRNA:HanXRQr2_Chr16g0727381"/>
    <property type="gene ID" value="HanXRQr2_Chr16g0727381"/>
</dbReference>
<protein>
    <recommendedName>
        <fullName evidence="2">Transposase (putative) gypsy type domain-containing protein</fullName>
    </recommendedName>
</protein>
<name>A0A9K3DQA3_HELAN</name>
<accession>A0A9K3DQA3</accession>
<evidence type="ECO:0000259" key="2">
    <source>
        <dbReference type="Pfam" id="PF04195"/>
    </source>
</evidence>
<evidence type="ECO:0000313" key="3">
    <source>
        <dbReference type="EMBL" id="KAF5758273.1"/>
    </source>
</evidence>
<organism evidence="3 4">
    <name type="scientific">Helianthus annuus</name>
    <name type="common">Common sunflower</name>
    <dbReference type="NCBI Taxonomy" id="4232"/>
    <lineage>
        <taxon>Eukaryota</taxon>
        <taxon>Viridiplantae</taxon>
        <taxon>Streptophyta</taxon>
        <taxon>Embryophyta</taxon>
        <taxon>Tracheophyta</taxon>
        <taxon>Spermatophyta</taxon>
        <taxon>Magnoliopsida</taxon>
        <taxon>eudicotyledons</taxon>
        <taxon>Gunneridae</taxon>
        <taxon>Pentapetalae</taxon>
        <taxon>asterids</taxon>
        <taxon>campanulids</taxon>
        <taxon>Asterales</taxon>
        <taxon>Asteraceae</taxon>
        <taxon>Asteroideae</taxon>
        <taxon>Heliantheae alliance</taxon>
        <taxon>Heliantheae</taxon>
        <taxon>Helianthus</taxon>
    </lineage>
</organism>
<proteinExistence type="predicted"/>